<dbReference type="OrthoDB" id="10064741at2759"/>
<protein>
    <submittedName>
        <fullName evidence="2">Uncharacterized protein</fullName>
    </submittedName>
</protein>
<dbReference type="AlphaFoldDB" id="A0A9Q1EAZ9"/>
<comment type="caution">
    <text evidence="2">The sequence shown here is derived from an EMBL/GenBank/DDBJ whole genome shotgun (WGS) entry which is preliminary data.</text>
</comment>
<accession>A0A9Q1EAZ9</accession>
<name>A0A9Q1EAZ9_SYNKA</name>
<evidence type="ECO:0000256" key="1">
    <source>
        <dbReference type="SAM" id="Coils"/>
    </source>
</evidence>
<reference evidence="2" key="1">
    <citation type="journal article" date="2023" name="Science">
        <title>Genome structures resolve the early diversification of teleost fishes.</title>
        <authorList>
            <person name="Parey E."/>
            <person name="Louis A."/>
            <person name="Montfort J."/>
            <person name="Bouchez O."/>
            <person name="Roques C."/>
            <person name="Iampietro C."/>
            <person name="Lluch J."/>
            <person name="Castinel A."/>
            <person name="Donnadieu C."/>
            <person name="Desvignes T."/>
            <person name="Floi Bucao C."/>
            <person name="Jouanno E."/>
            <person name="Wen M."/>
            <person name="Mejri S."/>
            <person name="Dirks R."/>
            <person name="Jansen H."/>
            <person name="Henkel C."/>
            <person name="Chen W.J."/>
            <person name="Zahm M."/>
            <person name="Cabau C."/>
            <person name="Klopp C."/>
            <person name="Thompson A.W."/>
            <person name="Robinson-Rechavi M."/>
            <person name="Braasch I."/>
            <person name="Lecointre G."/>
            <person name="Bobe J."/>
            <person name="Postlethwait J.H."/>
            <person name="Berthelot C."/>
            <person name="Roest Crollius H."/>
            <person name="Guiguen Y."/>
        </authorList>
    </citation>
    <scope>NUCLEOTIDE SEQUENCE</scope>
    <source>
        <strain evidence="2">WJC10195</strain>
    </source>
</reference>
<keyword evidence="1" id="KW-0175">Coiled coil</keyword>
<dbReference type="EMBL" id="JAINUF010000020">
    <property type="protein sequence ID" value="KAJ8335435.1"/>
    <property type="molecule type" value="Genomic_DNA"/>
</dbReference>
<evidence type="ECO:0000313" key="2">
    <source>
        <dbReference type="EMBL" id="KAJ8335435.1"/>
    </source>
</evidence>
<gene>
    <name evidence="2" type="ORF">SKAU_G00387770</name>
</gene>
<sequence>MHILESRTEQVKMGDSLRYATLHLPAKDAPLLKNEEKEATLPNLRSTERRLAKNLAKAQVYEDEIQKLIKESTAEIKALQHPVAGMIAVTVPLPVRTEIRSDSADETFSVRS</sequence>
<dbReference type="Proteomes" id="UP001152622">
    <property type="component" value="Chromosome 20"/>
</dbReference>
<organism evidence="2 3">
    <name type="scientific">Synaphobranchus kaupii</name>
    <name type="common">Kaup's arrowtooth eel</name>
    <dbReference type="NCBI Taxonomy" id="118154"/>
    <lineage>
        <taxon>Eukaryota</taxon>
        <taxon>Metazoa</taxon>
        <taxon>Chordata</taxon>
        <taxon>Craniata</taxon>
        <taxon>Vertebrata</taxon>
        <taxon>Euteleostomi</taxon>
        <taxon>Actinopterygii</taxon>
        <taxon>Neopterygii</taxon>
        <taxon>Teleostei</taxon>
        <taxon>Anguilliformes</taxon>
        <taxon>Synaphobranchidae</taxon>
        <taxon>Synaphobranchus</taxon>
    </lineage>
</organism>
<keyword evidence="3" id="KW-1185">Reference proteome</keyword>
<evidence type="ECO:0000313" key="3">
    <source>
        <dbReference type="Proteomes" id="UP001152622"/>
    </source>
</evidence>
<feature type="coiled-coil region" evidence="1">
    <location>
        <begin position="44"/>
        <end position="71"/>
    </location>
</feature>
<proteinExistence type="predicted"/>